<evidence type="ECO:0000313" key="3">
    <source>
        <dbReference type="Proteomes" id="UP001227230"/>
    </source>
</evidence>
<protein>
    <submittedName>
        <fullName evidence="2">Uncharacterized protein</fullName>
    </submittedName>
</protein>
<name>A0ABY9CR69_VITVI</name>
<dbReference type="PANTHER" id="PTHR34962">
    <property type="entry name" value="EMBRYO DEFECTIVE 1703-RELATED"/>
    <property type="match status" value="1"/>
</dbReference>
<dbReference type="EMBL" id="CP126657">
    <property type="protein sequence ID" value="WJZ97102.1"/>
    <property type="molecule type" value="Genomic_DNA"/>
</dbReference>
<feature type="region of interest" description="Disordered" evidence="1">
    <location>
        <begin position="57"/>
        <end position="88"/>
    </location>
</feature>
<reference evidence="2 3" key="1">
    <citation type="journal article" date="2023" name="Hortic Res">
        <title>The complete reference genome for grapevine (Vitis vinifera L.) genetics and breeding.</title>
        <authorList>
            <person name="Shi X."/>
            <person name="Cao S."/>
            <person name="Wang X."/>
            <person name="Huang S."/>
            <person name="Wang Y."/>
            <person name="Liu Z."/>
            <person name="Liu W."/>
            <person name="Leng X."/>
            <person name="Peng Y."/>
            <person name="Wang N."/>
            <person name="Wang Y."/>
            <person name="Ma Z."/>
            <person name="Xu X."/>
            <person name="Zhang F."/>
            <person name="Xue H."/>
            <person name="Zhong H."/>
            <person name="Wang Y."/>
            <person name="Zhang K."/>
            <person name="Velt A."/>
            <person name="Avia K."/>
            <person name="Holtgrawe D."/>
            <person name="Grimplet J."/>
            <person name="Matus J.T."/>
            <person name="Ware D."/>
            <person name="Wu X."/>
            <person name="Wang H."/>
            <person name="Liu C."/>
            <person name="Fang Y."/>
            <person name="Rustenholz C."/>
            <person name="Cheng Z."/>
            <person name="Xiao H."/>
            <person name="Zhou Y."/>
        </authorList>
    </citation>
    <scope>NUCLEOTIDE SEQUENCE [LARGE SCALE GENOMIC DNA]</scope>
    <source>
        <strain evidence="3">cv. Pinot noir / PN40024</strain>
        <tissue evidence="2">Leaf</tissue>
    </source>
</reference>
<feature type="compositionally biased region" description="Polar residues" evidence="1">
    <location>
        <begin position="162"/>
        <end position="174"/>
    </location>
</feature>
<dbReference type="PANTHER" id="PTHR34962:SF3">
    <property type="entry name" value="ABC SUBFAMILY C PROTEIN"/>
    <property type="match status" value="1"/>
</dbReference>
<accession>A0ABY9CR69</accession>
<feature type="region of interest" description="Disordered" evidence="1">
    <location>
        <begin position="1"/>
        <end position="45"/>
    </location>
</feature>
<feature type="compositionally biased region" description="Basic and acidic residues" evidence="1">
    <location>
        <begin position="152"/>
        <end position="161"/>
    </location>
</feature>
<evidence type="ECO:0000313" key="2">
    <source>
        <dbReference type="EMBL" id="WJZ97102.1"/>
    </source>
</evidence>
<gene>
    <name evidence="2" type="ORF">VitviT2T_015736</name>
</gene>
<sequence length="412" mass="45831">MTKEARESEGKKLKNNGMNSYLEEVGGGDADEDANSSIRSGIQEEVDARLLKLRKRLNATREKSPLLNDPKGFQPLENSDISKKKKSSSSTIDRIVDLLAGNSQQNDSSSLEEDYGRNALSKESSLLQNHGKKLEKGREGKKIGGIVNPEFRNGDQVKGETKNSQSFTKENQNTVTKPNVILSRNGNSNCRKVGRKPVAKGSRDKSSDIKADLWWLHFLYVIVVLIQRGSNHEGQSGLYTLKTTSHESDPIDSSCTVAFEDCDLHEVVDPTFFSCLLQPSSADSDPQYIGICHLLLYRKAKSGVHRWKDWRCNGKGYVAYWNYIAPLSLLFEVDNWSFSRDLRSGYQASSHKISFSSSASDNDLPIRNVQPAYSFVEMHCIFDQCKASVIVLKFGNKSSDLLAYGAADGNPT</sequence>
<feature type="compositionally biased region" description="Basic and acidic residues" evidence="1">
    <location>
        <begin position="132"/>
        <end position="142"/>
    </location>
</feature>
<evidence type="ECO:0000256" key="1">
    <source>
        <dbReference type="SAM" id="MobiDB-lite"/>
    </source>
</evidence>
<feature type="compositionally biased region" description="Basic and acidic residues" evidence="1">
    <location>
        <begin position="1"/>
        <end position="12"/>
    </location>
</feature>
<feature type="region of interest" description="Disordered" evidence="1">
    <location>
        <begin position="124"/>
        <end position="174"/>
    </location>
</feature>
<dbReference type="Proteomes" id="UP001227230">
    <property type="component" value="Chromosome 10"/>
</dbReference>
<organism evidence="2 3">
    <name type="scientific">Vitis vinifera</name>
    <name type="common">Grape</name>
    <dbReference type="NCBI Taxonomy" id="29760"/>
    <lineage>
        <taxon>Eukaryota</taxon>
        <taxon>Viridiplantae</taxon>
        <taxon>Streptophyta</taxon>
        <taxon>Embryophyta</taxon>
        <taxon>Tracheophyta</taxon>
        <taxon>Spermatophyta</taxon>
        <taxon>Magnoliopsida</taxon>
        <taxon>eudicotyledons</taxon>
        <taxon>Gunneridae</taxon>
        <taxon>Pentapetalae</taxon>
        <taxon>rosids</taxon>
        <taxon>Vitales</taxon>
        <taxon>Vitaceae</taxon>
        <taxon>Viteae</taxon>
        <taxon>Vitis</taxon>
    </lineage>
</organism>
<keyword evidence="3" id="KW-1185">Reference proteome</keyword>
<proteinExistence type="predicted"/>